<dbReference type="AlphaFoldDB" id="A0A9Q8SWD4"/>
<keyword evidence="3" id="KW-1185">Reference proteome</keyword>
<evidence type="ECO:0000313" key="2">
    <source>
        <dbReference type="EMBL" id="UQC84777.1"/>
    </source>
</evidence>
<dbReference type="RefSeq" id="XP_049146394.1">
    <property type="nucleotide sequence ID" value="XM_049289249.1"/>
</dbReference>
<proteinExistence type="predicted"/>
<evidence type="ECO:0000313" key="3">
    <source>
        <dbReference type="Proteomes" id="UP000830671"/>
    </source>
</evidence>
<dbReference type="Proteomes" id="UP000830671">
    <property type="component" value="Chromosome 5"/>
</dbReference>
<dbReference type="EMBL" id="CP019477">
    <property type="protein sequence ID" value="UQC84777.1"/>
    <property type="molecule type" value="Genomic_DNA"/>
</dbReference>
<feature type="region of interest" description="Disordered" evidence="1">
    <location>
        <begin position="1"/>
        <end position="80"/>
    </location>
</feature>
<protein>
    <submittedName>
        <fullName evidence="2">Uncharacterized protein</fullName>
    </submittedName>
</protein>
<accession>A0A9Q8SWD4</accession>
<reference evidence="2" key="1">
    <citation type="journal article" date="2021" name="Mol. Plant Microbe Interact.">
        <title>Complete Genome Sequence of the Plant-Pathogenic Fungus Colletotrichum lupini.</title>
        <authorList>
            <person name="Baroncelli R."/>
            <person name="Pensec F."/>
            <person name="Da Lio D."/>
            <person name="Boufleur T."/>
            <person name="Vicente I."/>
            <person name="Sarrocco S."/>
            <person name="Picot A."/>
            <person name="Baraldi E."/>
            <person name="Sukno S."/>
            <person name="Thon M."/>
            <person name="Le Floch G."/>
        </authorList>
    </citation>
    <scope>NUCLEOTIDE SEQUENCE</scope>
    <source>
        <strain evidence="2">IMI 504893</strain>
    </source>
</reference>
<evidence type="ECO:0000256" key="1">
    <source>
        <dbReference type="SAM" id="MobiDB-lite"/>
    </source>
</evidence>
<name>A0A9Q8SWD4_9PEZI</name>
<dbReference type="GeneID" id="73344259"/>
<gene>
    <name evidence="2" type="ORF">CLUP02_10273</name>
</gene>
<dbReference type="KEGG" id="clup:CLUP02_10273"/>
<organism evidence="2 3">
    <name type="scientific">Colletotrichum lupini</name>
    <dbReference type="NCBI Taxonomy" id="145971"/>
    <lineage>
        <taxon>Eukaryota</taxon>
        <taxon>Fungi</taxon>
        <taxon>Dikarya</taxon>
        <taxon>Ascomycota</taxon>
        <taxon>Pezizomycotina</taxon>
        <taxon>Sordariomycetes</taxon>
        <taxon>Hypocreomycetidae</taxon>
        <taxon>Glomerellales</taxon>
        <taxon>Glomerellaceae</taxon>
        <taxon>Colletotrichum</taxon>
        <taxon>Colletotrichum acutatum species complex</taxon>
    </lineage>
</organism>
<sequence length="115" mass="12375">MSCGRVTDRLSPSVSRPYYPPTESRLPYPSADPTTPHQCYASLQGHGLKAAAEQRDLTSQSQPATYHPPRAVPLFTPPLRPASESTAGLFPVCPPGATLSPNAFNQSRRATELLS</sequence>